<dbReference type="STRING" id="1912961.BU204_21275"/>
<comment type="similarity">
    <text evidence="1">Belongs to the AfsR/DnrI/RedD regulatory family.</text>
</comment>
<proteinExistence type="inferred from homology"/>
<dbReference type="PRINTS" id="PR00364">
    <property type="entry name" value="DISEASERSIST"/>
</dbReference>
<evidence type="ECO:0000256" key="4">
    <source>
        <dbReference type="ARBA" id="ARBA00023163"/>
    </source>
</evidence>
<comment type="caution">
    <text evidence="9">The sequence shown here is derived from an EMBL/GenBank/DDBJ whole genome shotgun (WGS) entry which is preliminary data.</text>
</comment>
<dbReference type="CDD" id="cd15831">
    <property type="entry name" value="BTAD"/>
    <property type="match status" value="1"/>
</dbReference>
<evidence type="ECO:0000256" key="5">
    <source>
        <dbReference type="PROSITE-ProRule" id="PRU00339"/>
    </source>
</evidence>
<evidence type="ECO:0000256" key="1">
    <source>
        <dbReference type="ARBA" id="ARBA00005820"/>
    </source>
</evidence>
<dbReference type="InterPro" id="IPR001867">
    <property type="entry name" value="OmpR/PhoB-type_DNA-bd"/>
</dbReference>
<dbReference type="Gene3D" id="1.10.10.10">
    <property type="entry name" value="Winged helix-like DNA-binding domain superfamily/Winged helix DNA-binding domain"/>
    <property type="match status" value="2"/>
</dbReference>
<feature type="repeat" description="TPR" evidence="5">
    <location>
        <begin position="924"/>
        <end position="957"/>
    </location>
</feature>
<evidence type="ECO:0000256" key="3">
    <source>
        <dbReference type="ARBA" id="ARBA00023125"/>
    </source>
</evidence>
<feature type="DNA-binding region" description="OmpR/PhoB-type" evidence="6">
    <location>
        <begin position="1"/>
        <end position="97"/>
    </location>
</feature>
<dbReference type="EMBL" id="MSIE01000040">
    <property type="protein sequence ID" value="OLF15466.1"/>
    <property type="molecule type" value="Genomic_DNA"/>
</dbReference>
<dbReference type="InterPro" id="IPR002182">
    <property type="entry name" value="NB-ARC"/>
</dbReference>
<dbReference type="Gene3D" id="1.25.40.10">
    <property type="entry name" value="Tetratricopeptide repeat domain"/>
    <property type="match status" value="3"/>
</dbReference>
<dbReference type="SUPFAM" id="SSF46894">
    <property type="entry name" value="C-terminal effector domain of the bipartite response regulators"/>
    <property type="match status" value="1"/>
</dbReference>
<dbReference type="SUPFAM" id="SSF52540">
    <property type="entry name" value="P-loop containing nucleoside triphosphate hydrolases"/>
    <property type="match status" value="1"/>
</dbReference>
<keyword evidence="5" id="KW-0802">TPR repeat</keyword>
<feature type="region of interest" description="Disordered" evidence="7">
    <location>
        <begin position="247"/>
        <end position="283"/>
    </location>
</feature>
<dbReference type="SMART" id="SM01043">
    <property type="entry name" value="BTAD"/>
    <property type="match status" value="1"/>
</dbReference>
<dbReference type="Pfam" id="PF13374">
    <property type="entry name" value="TPR_10"/>
    <property type="match status" value="1"/>
</dbReference>
<evidence type="ECO:0000256" key="2">
    <source>
        <dbReference type="ARBA" id="ARBA00023015"/>
    </source>
</evidence>
<dbReference type="Gene3D" id="3.40.50.300">
    <property type="entry name" value="P-loop containing nucleotide triphosphate hydrolases"/>
    <property type="match status" value="1"/>
</dbReference>
<gene>
    <name evidence="9" type="ORF">BU204_21275</name>
</gene>
<dbReference type="PROSITE" id="PS50005">
    <property type="entry name" value="TPR"/>
    <property type="match status" value="2"/>
</dbReference>
<evidence type="ECO:0000313" key="10">
    <source>
        <dbReference type="Proteomes" id="UP000185596"/>
    </source>
</evidence>
<dbReference type="Proteomes" id="UP000185596">
    <property type="component" value="Unassembled WGS sequence"/>
</dbReference>
<dbReference type="InterPro" id="IPR019734">
    <property type="entry name" value="TPR_rpt"/>
</dbReference>
<dbReference type="Pfam" id="PF13424">
    <property type="entry name" value="TPR_12"/>
    <property type="match status" value="1"/>
</dbReference>
<dbReference type="GO" id="GO:0003677">
    <property type="term" value="F:DNA binding"/>
    <property type="evidence" value="ECO:0007669"/>
    <property type="project" value="UniProtKB-UniRule"/>
</dbReference>
<feature type="repeat" description="TPR" evidence="5">
    <location>
        <begin position="766"/>
        <end position="799"/>
    </location>
</feature>
<dbReference type="SMART" id="SM00028">
    <property type="entry name" value="TPR"/>
    <property type="match status" value="6"/>
</dbReference>
<evidence type="ECO:0000256" key="6">
    <source>
        <dbReference type="PROSITE-ProRule" id="PRU01091"/>
    </source>
</evidence>
<dbReference type="InterPro" id="IPR016032">
    <property type="entry name" value="Sig_transdc_resp-reg_C-effctor"/>
</dbReference>
<dbReference type="PROSITE" id="PS51755">
    <property type="entry name" value="OMPR_PHOB"/>
    <property type="match status" value="1"/>
</dbReference>
<evidence type="ECO:0000259" key="8">
    <source>
        <dbReference type="PROSITE" id="PS51755"/>
    </source>
</evidence>
<dbReference type="PANTHER" id="PTHR35807:SF1">
    <property type="entry name" value="TRANSCRIPTIONAL REGULATOR REDD"/>
    <property type="match status" value="1"/>
</dbReference>
<dbReference type="InterPro" id="IPR036388">
    <property type="entry name" value="WH-like_DNA-bd_sf"/>
</dbReference>
<dbReference type="Pfam" id="PF00486">
    <property type="entry name" value="Trans_reg_C"/>
    <property type="match status" value="1"/>
</dbReference>
<evidence type="ECO:0000313" key="9">
    <source>
        <dbReference type="EMBL" id="OLF15466.1"/>
    </source>
</evidence>
<dbReference type="GO" id="GO:0000160">
    <property type="term" value="P:phosphorelay signal transduction system"/>
    <property type="evidence" value="ECO:0007669"/>
    <property type="project" value="InterPro"/>
</dbReference>
<keyword evidence="4" id="KW-0804">Transcription</keyword>
<dbReference type="InterPro" id="IPR011990">
    <property type="entry name" value="TPR-like_helical_dom_sf"/>
</dbReference>
<dbReference type="PANTHER" id="PTHR35807">
    <property type="entry name" value="TRANSCRIPTIONAL REGULATOR REDD-RELATED"/>
    <property type="match status" value="1"/>
</dbReference>
<dbReference type="Pfam" id="PF03704">
    <property type="entry name" value="BTAD"/>
    <property type="match status" value="1"/>
</dbReference>
<keyword evidence="2" id="KW-0805">Transcription regulation</keyword>
<dbReference type="SUPFAM" id="SSF48452">
    <property type="entry name" value="TPR-like"/>
    <property type="match status" value="3"/>
</dbReference>
<dbReference type="InterPro" id="IPR005158">
    <property type="entry name" value="BTAD"/>
</dbReference>
<protein>
    <submittedName>
        <fullName evidence="9">AfsR family transcriptional regulator</fullName>
    </submittedName>
</protein>
<dbReference type="GO" id="GO:0043531">
    <property type="term" value="F:ADP binding"/>
    <property type="evidence" value="ECO:0007669"/>
    <property type="project" value="InterPro"/>
</dbReference>
<evidence type="ECO:0000256" key="7">
    <source>
        <dbReference type="SAM" id="MobiDB-lite"/>
    </source>
</evidence>
<keyword evidence="10" id="KW-1185">Reference proteome</keyword>
<dbReference type="Pfam" id="PF00931">
    <property type="entry name" value="NB-ARC"/>
    <property type="match status" value="1"/>
</dbReference>
<accession>A0A1Q8CM94</accession>
<organism evidence="9 10">
    <name type="scientific">Actinophytocola xanthii</name>
    <dbReference type="NCBI Taxonomy" id="1912961"/>
    <lineage>
        <taxon>Bacteria</taxon>
        <taxon>Bacillati</taxon>
        <taxon>Actinomycetota</taxon>
        <taxon>Actinomycetes</taxon>
        <taxon>Pseudonocardiales</taxon>
        <taxon>Pseudonocardiaceae</taxon>
    </lineage>
</organism>
<feature type="domain" description="OmpR/PhoB-type" evidence="8">
    <location>
        <begin position="1"/>
        <end position="97"/>
    </location>
</feature>
<dbReference type="SMART" id="SM00862">
    <property type="entry name" value="Trans_reg_C"/>
    <property type="match status" value="1"/>
</dbReference>
<reference evidence="9 10" key="1">
    <citation type="submission" date="2016-12" db="EMBL/GenBank/DDBJ databases">
        <title>The draft genome sequence of Actinophytocola sp. 11-183.</title>
        <authorList>
            <person name="Wang W."/>
            <person name="Yuan L."/>
        </authorList>
    </citation>
    <scope>NUCLEOTIDE SEQUENCE [LARGE SCALE GENOMIC DNA]</scope>
    <source>
        <strain evidence="9 10">11-183</strain>
    </source>
</reference>
<dbReference type="AlphaFoldDB" id="A0A1Q8CM94"/>
<name>A0A1Q8CM94_9PSEU</name>
<dbReference type="InterPro" id="IPR027417">
    <property type="entry name" value="P-loop_NTPase"/>
</dbReference>
<keyword evidence="3 6" id="KW-0238">DNA-binding</keyword>
<dbReference type="GO" id="GO:0006355">
    <property type="term" value="P:regulation of DNA-templated transcription"/>
    <property type="evidence" value="ECO:0007669"/>
    <property type="project" value="InterPro"/>
</dbReference>
<sequence>MRIQVLGPLRVWHGDEEVDLGPPARRAVLGLLVLAGGEPVPRSALVDLLWGERPPPSAVNVLQTHVKHLRRLLEPDRPNRARSDLLPHVRGGYALPVDPARADLPRFRGLVAQANAAHRDGDVGRVARLLGEALELWHGPPLVDVPLLADHPTVVSLLAERRVALARYGDAMIELGTAAEVLPALVEAAVEQPLDEPAQARLIRAYHAVGERAKAFQTYQQVRHRLAEELGVDPGPELRAAHGALLRNDSDDSDDGNDSGAGTTGPGRGAATPAPAQLPPDVSGFTGRAAALAALDEMVSGTGPAVPIAAVCGAGGVGKTALAVHWSHRVRGRFADGQLYANLRGHAPMPAARPIEVLAQFLRALGVPAEQVPTELEAASALYRTMLADRRVLVVLDNVARPDQVRPLLPGSPGCLVLVTARDRMGGLVAMDGARQLSLDVLTPEEAAALLSTILGEQRVAAEPEAAGELAKLCVYLPLALRIAAANLADRPYRGVADHVQELREGNPLAALEVPGDEQAAVRTAFDLSYAALPDRTRLLFRLLGLVPGTDFGQEVAAALVDLPVAEAAQHLNRLADAHLVEQHTPGRFRFHDLLRRYAVEQTEEHDPPPVRQAATERLHEWYLHGVDRAAGLLYPHMLRLPVPAPRGLPVEAPFADRSAASNWLDAERGNLVATVRHASPAPAAWLLADSLRGYFWLCQYFLDWQAVAEAGLEAATTGGDERARAAARLSLADLYQRQSRYRPAVEHYAHALVLARRAEWSAGHAAVLGNLGCVYWQAGRLTPAVSHFDRALELSRRTGHTAGEAVTLGNLGLVHWERGELRRAALHCAQALELYRRIGSRYGEAINLGNLARIRHALGEDVTELLETTLALHREAGDRYGEAETRTQRARTLRDRGDLGAALDQARSALALASDIGDPRNQSEALHTLGTVEHRLGSVPDAVRHLREALDLARRSGDRYPECEALTALALACGDPEYAREALATARWAGYRVQEALALNAIAELSAAAGRGREAADYARKALEALRGTDHRVAGRQVSAVLTGHENR</sequence>
<dbReference type="InterPro" id="IPR051677">
    <property type="entry name" value="AfsR-DnrI-RedD_regulator"/>
</dbReference>
<dbReference type="RefSeq" id="WP_075127479.1">
    <property type="nucleotide sequence ID" value="NZ_MSIE01000040.1"/>
</dbReference>